<evidence type="ECO:0000313" key="3">
    <source>
        <dbReference type="Proteomes" id="UP000003711"/>
    </source>
</evidence>
<feature type="domain" description="AAA+ ATPase" evidence="1">
    <location>
        <begin position="33"/>
        <end position="151"/>
    </location>
</feature>
<evidence type="ECO:0000259" key="1">
    <source>
        <dbReference type="SMART" id="SM00382"/>
    </source>
</evidence>
<dbReference type="PANTHER" id="PTHR43566:SF1">
    <property type="entry name" value="AAA+ ATPASE DOMAIN-CONTAINING PROTEIN"/>
    <property type="match status" value="1"/>
</dbReference>
<dbReference type="InterPro" id="IPR027417">
    <property type="entry name" value="P-loop_NTPase"/>
</dbReference>
<dbReference type="InterPro" id="IPR025420">
    <property type="entry name" value="DUF4143"/>
</dbReference>
<dbReference type="PANTHER" id="PTHR43566">
    <property type="entry name" value="CONSERVED PROTEIN"/>
    <property type="match status" value="1"/>
</dbReference>
<dbReference type="Gene3D" id="3.40.50.300">
    <property type="entry name" value="P-loop containing nucleotide triphosphate hydrolases"/>
    <property type="match status" value="1"/>
</dbReference>
<feature type="non-terminal residue" evidence="2">
    <location>
        <position position="1"/>
    </location>
</feature>
<reference evidence="2 3" key="2">
    <citation type="submission" date="2009-01" db="EMBL/GenBank/DDBJ databases">
        <title>Draft genome sequence of Bacteroides cellulosilyticus (DSM 14838).</title>
        <authorList>
            <person name="Sudarsanam P."/>
            <person name="Ley R."/>
            <person name="Guruge J."/>
            <person name="Turnbaugh P.J."/>
            <person name="Mahowald M."/>
            <person name="Liep D."/>
            <person name="Gordon J."/>
        </authorList>
    </citation>
    <scope>NUCLEOTIDE SEQUENCE [LARGE SCALE GENOMIC DNA]</scope>
    <source>
        <strain evidence="2 3">DSM 14838</strain>
    </source>
</reference>
<reference evidence="2 3" key="1">
    <citation type="submission" date="2008-12" db="EMBL/GenBank/DDBJ databases">
        <authorList>
            <person name="Fulton L."/>
            <person name="Clifton S."/>
            <person name="Fulton B."/>
            <person name="Xu J."/>
            <person name="Minx P."/>
            <person name="Pepin K.H."/>
            <person name="Johnson M."/>
            <person name="Bhonagiri V."/>
            <person name="Nash W.E."/>
            <person name="Mardis E.R."/>
            <person name="Wilson R.K."/>
        </authorList>
    </citation>
    <scope>NUCLEOTIDE SEQUENCE [LARGE SCALE GENOMIC DNA]</scope>
    <source>
        <strain evidence="2 3">DSM 14838</strain>
    </source>
</reference>
<dbReference type="AlphaFoldDB" id="E2NF51"/>
<dbReference type="SUPFAM" id="SSF52540">
    <property type="entry name" value="P-loop containing nucleoside triphosphate hydrolases"/>
    <property type="match status" value="1"/>
</dbReference>
<dbReference type="Pfam" id="PF13635">
    <property type="entry name" value="DUF4143"/>
    <property type="match status" value="1"/>
</dbReference>
<name>E2NF51_9BACE</name>
<dbReference type="EMBL" id="ACCH01000209">
    <property type="protein sequence ID" value="EEF89484.1"/>
    <property type="molecule type" value="Genomic_DNA"/>
</dbReference>
<sequence>NRKTFFTIFVTKQSVMNIIKRILQDKISERIEPNKAVLLFGARRVGKTVLIRELIKEFKGQSMLLNGEDYDTIALLNERSISNYRHLLEGIDLLAIDEAQNIPEIGSKLKLIVDEVEGIKVIASGSSSFDLLNKAGEPLVGRSTQFHLTPFSQKEISQIENALETRQHLESRLIYGSYPEVVMLESFERKTDYLRDIVGAYLLKDILAIDGLKNSSKMKELLRLIAFQMGSEVSYDELGKQLGMSKNTVEKYLDLLSKVFVVYRLGAYSRNLRKEVVKAGKWYFYDNGIRNAIIGNFTPLSVRQDVGALWENYLISERMKQSYNRNRAKEFYFWRTYDNQEIDLIEESPEGLSAFEFKWGDKKTNVPTSFATAYPEASFKVINKENYQEFVL</sequence>
<dbReference type="Proteomes" id="UP000003711">
    <property type="component" value="Unassembled WGS sequence"/>
</dbReference>
<comment type="caution">
    <text evidence="2">The sequence shown here is derived from an EMBL/GenBank/DDBJ whole genome shotgun (WGS) entry which is preliminary data.</text>
</comment>
<proteinExistence type="predicted"/>
<accession>E2NF51</accession>
<dbReference type="InterPro" id="IPR003593">
    <property type="entry name" value="AAA+_ATPase"/>
</dbReference>
<dbReference type="HOGENOM" id="CLU_041527_3_2_10"/>
<dbReference type="InterPro" id="IPR041682">
    <property type="entry name" value="AAA_14"/>
</dbReference>
<organism evidence="2 3">
    <name type="scientific">Bacteroides cellulosilyticus DSM 14838</name>
    <dbReference type="NCBI Taxonomy" id="537012"/>
    <lineage>
        <taxon>Bacteria</taxon>
        <taxon>Pseudomonadati</taxon>
        <taxon>Bacteroidota</taxon>
        <taxon>Bacteroidia</taxon>
        <taxon>Bacteroidales</taxon>
        <taxon>Bacteroidaceae</taxon>
        <taxon>Bacteroides</taxon>
    </lineage>
</organism>
<dbReference type="SMART" id="SM00382">
    <property type="entry name" value="AAA"/>
    <property type="match status" value="1"/>
</dbReference>
<dbReference type="Pfam" id="PF13173">
    <property type="entry name" value="AAA_14"/>
    <property type="match status" value="1"/>
</dbReference>
<gene>
    <name evidence="2" type="ORF">BACCELL_02921</name>
</gene>
<protein>
    <recommendedName>
        <fullName evidence="1">AAA+ ATPase domain-containing protein</fullName>
    </recommendedName>
</protein>
<evidence type="ECO:0000313" key="2">
    <source>
        <dbReference type="EMBL" id="EEF89484.1"/>
    </source>
</evidence>